<reference evidence="4" key="1">
    <citation type="submission" date="2023-03" db="EMBL/GenBank/DDBJ databases">
        <authorList>
            <person name="Steffen K."/>
            <person name="Cardenas P."/>
        </authorList>
    </citation>
    <scope>NUCLEOTIDE SEQUENCE</scope>
</reference>
<proteinExistence type="predicted"/>
<dbReference type="InterPro" id="IPR036291">
    <property type="entry name" value="NAD(P)-bd_dom_sf"/>
</dbReference>
<dbReference type="PANTHER" id="PTHR21363">
    <property type="entry name" value="PREPHENATE DEHYDROGENASE"/>
    <property type="match status" value="1"/>
</dbReference>
<dbReference type="Pfam" id="PF20463">
    <property type="entry name" value="PDH_C"/>
    <property type="match status" value="1"/>
</dbReference>
<protein>
    <submittedName>
        <fullName evidence="4">Prephenate dehydrogenase</fullName>
    </submittedName>
</protein>
<dbReference type="GO" id="GO:0006571">
    <property type="term" value="P:tyrosine biosynthetic process"/>
    <property type="evidence" value="ECO:0007669"/>
    <property type="project" value="InterPro"/>
</dbReference>
<feature type="region of interest" description="Disordered" evidence="2">
    <location>
        <begin position="328"/>
        <end position="350"/>
    </location>
</feature>
<dbReference type="Pfam" id="PF02153">
    <property type="entry name" value="PDH_N"/>
    <property type="match status" value="1"/>
</dbReference>
<dbReference type="Proteomes" id="UP001174909">
    <property type="component" value="Unassembled WGS sequence"/>
</dbReference>
<dbReference type="GO" id="GO:0008977">
    <property type="term" value="F:prephenate dehydrogenase (NAD+) activity"/>
    <property type="evidence" value="ECO:0007669"/>
    <property type="project" value="InterPro"/>
</dbReference>
<dbReference type="InterPro" id="IPR008927">
    <property type="entry name" value="6-PGluconate_DH-like_C_sf"/>
</dbReference>
<organism evidence="4 5">
    <name type="scientific">Geodia barretti</name>
    <name type="common">Barrett's horny sponge</name>
    <dbReference type="NCBI Taxonomy" id="519541"/>
    <lineage>
        <taxon>Eukaryota</taxon>
        <taxon>Metazoa</taxon>
        <taxon>Porifera</taxon>
        <taxon>Demospongiae</taxon>
        <taxon>Heteroscleromorpha</taxon>
        <taxon>Tetractinellida</taxon>
        <taxon>Astrophorina</taxon>
        <taxon>Geodiidae</taxon>
        <taxon>Geodia</taxon>
    </lineage>
</organism>
<dbReference type="FunFam" id="3.40.50.720:FF:000208">
    <property type="entry name" value="Prephenate dehydrogenase"/>
    <property type="match status" value="1"/>
</dbReference>
<evidence type="ECO:0000313" key="5">
    <source>
        <dbReference type="Proteomes" id="UP001174909"/>
    </source>
</evidence>
<dbReference type="InterPro" id="IPR046826">
    <property type="entry name" value="PDH_N"/>
</dbReference>
<comment type="caution">
    <text evidence="4">The sequence shown here is derived from an EMBL/GenBank/DDBJ whole genome shotgun (WGS) entry which is preliminary data.</text>
</comment>
<keyword evidence="1" id="KW-0560">Oxidoreductase</keyword>
<dbReference type="InterPro" id="IPR046825">
    <property type="entry name" value="PDH_C"/>
</dbReference>
<dbReference type="Gene3D" id="3.40.50.720">
    <property type="entry name" value="NAD(P)-binding Rossmann-like Domain"/>
    <property type="match status" value="1"/>
</dbReference>
<dbReference type="SUPFAM" id="SSF48179">
    <property type="entry name" value="6-phosphogluconate dehydrogenase C-terminal domain-like"/>
    <property type="match status" value="1"/>
</dbReference>
<dbReference type="AlphaFoldDB" id="A0AA35T7B4"/>
<dbReference type="InterPro" id="IPR003099">
    <property type="entry name" value="Prephen_DH"/>
</dbReference>
<evidence type="ECO:0000256" key="2">
    <source>
        <dbReference type="SAM" id="MobiDB-lite"/>
    </source>
</evidence>
<dbReference type="SUPFAM" id="SSF51735">
    <property type="entry name" value="NAD(P)-binding Rossmann-fold domains"/>
    <property type="match status" value="1"/>
</dbReference>
<dbReference type="EMBL" id="CASHTH010003255">
    <property type="protein sequence ID" value="CAI8042303.1"/>
    <property type="molecule type" value="Genomic_DNA"/>
</dbReference>
<dbReference type="GO" id="GO:0070403">
    <property type="term" value="F:NAD+ binding"/>
    <property type="evidence" value="ECO:0007669"/>
    <property type="project" value="InterPro"/>
</dbReference>
<dbReference type="PANTHER" id="PTHR21363:SF0">
    <property type="entry name" value="PREPHENATE DEHYDROGENASE [NADP(+)]"/>
    <property type="match status" value="1"/>
</dbReference>
<keyword evidence="5" id="KW-1185">Reference proteome</keyword>
<feature type="compositionally biased region" description="Basic and acidic residues" evidence="2">
    <location>
        <begin position="335"/>
        <end position="350"/>
    </location>
</feature>
<feature type="domain" description="Prephenate/arogenate dehydrogenase" evidence="3">
    <location>
        <begin position="4"/>
        <end position="296"/>
    </location>
</feature>
<name>A0AA35T7B4_GEOBA</name>
<sequence length="350" mass="37765">MLVAQVTIIGTGLIGTSLGLALRNSTLRDLTVIGTDADSAARSGAQRRDAFHRVEGRLGNAIAEADIIVLATPVLAMRELMEGMSDYLPEGCVVTDVGSTKTQVLQWADEFLPDSVDFVGGHPMAGRETPGPENADGTLFSGKPYCVIPSPRASQRAVGEVSTLAEAVGGVPYFISVDEHDSFVAAVSHLPFVLSTALIGCTSKSANWSDIGQLASSGYRDITRLASGDPVMHRDICISNAQPIVAWIDAFIRELYEYRKLLDTDGDLPDTAAVGTVFEDARLARNRWMAGDVNPRAQELQNIPEYPTFSQSMGQMFMGGWADRARRMMMGGEPPKSRRGNDRDSGTPRR</sequence>
<dbReference type="Gene3D" id="1.10.3660.10">
    <property type="entry name" value="6-phosphogluconate dehydrogenase C-terminal like domain"/>
    <property type="match status" value="1"/>
</dbReference>
<dbReference type="InterPro" id="IPR050812">
    <property type="entry name" value="Preph/Arog_dehydrog"/>
</dbReference>
<gene>
    <name evidence="4" type="ORF">GBAR_LOCUS23509</name>
</gene>
<accession>A0AA35T7B4</accession>
<evidence type="ECO:0000313" key="4">
    <source>
        <dbReference type="EMBL" id="CAI8042303.1"/>
    </source>
</evidence>
<dbReference type="GO" id="GO:0004665">
    <property type="term" value="F:prephenate dehydrogenase (NADP+) activity"/>
    <property type="evidence" value="ECO:0007669"/>
    <property type="project" value="InterPro"/>
</dbReference>
<evidence type="ECO:0000259" key="3">
    <source>
        <dbReference type="PROSITE" id="PS51176"/>
    </source>
</evidence>
<dbReference type="PROSITE" id="PS51176">
    <property type="entry name" value="PDH_ADH"/>
    <property type="match status" value="1"/>
</dbReference>
<evidence type="ECO:0000256" key="1">
    <source>
        <dbReference type="ARBA" id="ARBA00023002"/>
    </source>
</evidence>